<comment type="caution">
    <text evidence="1">The sequence shown here is derived from an EMBL/GenBank/DDBJ whole genome shotgun (WGS) entry which is preliminary data.</text>
</comment>
<dbReference type="AlphaFoldDB" id="A0AAV8SLB5"/>
<dbReference type="EMBL" id="JAIWQS010000010">
    <property type="protein sequence ID" value="KAJ8753027.1"/>
    <property type="molecule type" value="Genomic_DNA"/>
</dbReference>
<evidence type="ECO:0000313" key="2">
    <source>
        <dbReference type="Proteomes" id="UP001159364"/>
    </source>
</evidence>
<accession>A0AAV8SLB5</accession>
<gene>
    <name evidence="1" type="ORF">K2173_008814</name>
</gene>
<organism evidence="1 2">
    <name type="scientific">Erythroxylum novogranatense</name>
    <dbReference type="NCBI Taxonomy" id="1862640"/>
    <lineage>
        <taxon>Eukaryota</taxon>
        <taxon>Viridiplantae</taxon>
        <taxon>Streptophyta</taxon>
        <taxon>Embryophyta</taxon>
        <taxon>Tracheophyta</taxon>
        <taxon>Spermatophyta</taxon>
        <taxon>Magnoliopsida</taxon>
        <taxon>eudicotyledons</taxon>
        <taxon>Gunneridae</taxon>
        <taxon>Pentapetalae</taxon>
        <taxon>rosids</taxon>
        <taxon>fabids</taxon>
        <taxon>Malpighiales</taxon>
        <taxon>Erythroxylaceae</taxon>
        <taxon>Erythroxylum</taxon>
    </lineage>
</organism>
<dbReference type="Proteomes" id="UP001159364">
    <property type="component" value="Linkage Group LG10"/>
</dbReference>
<reference evidence="1 2" key="1">
    <citation type="submission" date="2021-09" db="EMBL/GenBank/DDBJ databases">
        <title>Genomic insights and catalytic innovation underlie evolution of tropane alkaloids biosynthesis.</title>
        <authorList>
            <person name="Wang Y.-J."/>
            <person name="Tian T."/>
            <person name="Huang J.-P."/>
            <person name="Huang S.-X."/>
        </authorList>
    </citation>
    <scope>NUCLEOTIDE SEQUENCE [LARGE SCALE GENOMIC DNA]</scope>
    <source>
        <strain evidence="1">KIB-2018</strain>
        <tissue evidence="1">Leaf</tissue>
    </source>
</reference>
<evidence type="ECO:0000313" key="1">
    <source>
        <dbReference type="EMBL" id="KAJ8753027.1"/>
    </source>
</evidence>
<protein>
    <submittedName>
        <fullName evidence="1">Uncharacterized protein</fullName>
    </submittedName>
</protein>
<name>A0AAV8SLB5_9ROSI</name>
<keyword evidence="2" id="KW-1185">Reference proteome</keyword>
<sequence>MDVIMKLIFIWGRIGRFQVILLTGNESQRRKQIPGERNLPKQRRERLATCVTRAVRNLNQGINCTGIWVKLVMPH</sequence>
<proteinExistence type="predicted"/>